<dbReference type="SMART" id="SM00895">
    <property type="entry name" value="FCD"/>
    <property type="match status" value="1"/>
</dbReference>
<sequence length="243" mass="27727">MVGTSAVEDLRETLRREIVDLYEVGDLLPCERDLAERFNVSRNTIRETMIHLEAFQLVRKTKRGAQVSKPDFDTMFRGFTQFFGTSTQTFTDVLNFRRIVETGAAPLITHHATDECLSQMAEANRLMQQAMTTNEAAEWDYRFHLALVDASKNDVLSRMYRVMSVPLRYYLEVGKSQTPATTTAYEQHARIINALRNREPEALTRTLSEHFRHSSKTLTNWLATRDGNAGQISGWPPHQATAG</sequence>
<dbReference type="Gene3D" id="1.10.10.10">
    <property type="entry name" value="Winged helix-like DNA-binding domain superfamily/Winged helix DNA-binding domain"/>
    <property type="match status" value="1"/>
</dbReference>
<dbReference type="RefSeq" id="WP_118150220.1">
    <property type="nucleotide sequence ID" value="NZ_QWEY01000002.1"/>
</dbReference>
<dbReference type="GO" id="GO:0003700">
    <property type="term" value="F:DNA-binding transcription factor activity"/>
    <property type="evidence" value="ECO:0007669"/>
    <property type="project" value="InterPro"/>
</dbReference>
<dbReference type="OrthoDB" id="9028214at2"/>
<keyword evidence="2" id="KW-0238">DNA-binding</keyword>
<dbReference type="Gene3D" id="1.20.120.530">
    <property type="entry name" value="GntR ligand-binding domain-like"/>
    <property type="match status" value="1"/>
</dbReference>
<feature type="domain" description="HTH gntR-type" evidence="4">
    <location>
        <begin position="4"/>
        <end position="70"/>
    </location>
</feature>
<dbReference type="EMBL" id="QWEY01000002">
    <property type="protein sequence ID" value="RGP38168.1"/>
    <property type="molecule type" value="Genomic_DNA"/>
</dbReference>
<proteinExistence type="predicted"/>
<dbReference type="SMART" id="SM00345">
    <property type="entry name" value="HTH_GNTR"/>
    <property type="match status" value="1"/>
</dbReference>
<dbReference type="SUPFAM" id="SSF48008">
    <property type="entry name" value="GntR ligand-binding domain-like"/>
    <property type="match status" value="1"/>
</dbReference>
<protein>
    <submittedName>
        <fullName evidence="5">FadR family transcriptional regulator</fullName>
    </submittedName>
</protein>
<keyword evidence="3" id="KW-0804">Transcription</keyword>
<evidence type="ECO:0000313" key="5">
    <source>
        <dbReference type="EMBL" id="RGP38168.1"/>
    </source>
</evidence>
<reference evidence="5 6" key="1">
    <citation type="submission" date="2018-08" db="EMBL/GenBank/DDBJ databases">
        <title>Flavobacterium tibetense sp. nov., isolated from a wetland YonghuCo on Tibetan Plateau.</title>
        <authorList>
            <person name="Phurbu D."/>
            <person name="Lu H."/>
            <person name="Xing P."/>
        </authorList>
    </citation>
    <scope>NUCLEOTIDE SEQUENCE [LARGE SCALE GENOMIC DNA]</scope>
    <source>
        <strain evidence="5 6">DJC</strain>
    </source>
</reference>
<dbReference type="Pfam" id="PF07729">
    <property type="entry name" value="FCD"/>
    <property type="match status" value="1"/>
</dbReference>
<keyword evidence="6" id="KW-1185">Reference proteome</keyword>
<evidence type="ECO:0000256" key="2">
    <source>
        <dbReference type="ARBA" id="ARBA00023125"/>
    </source>
</evidence>
<dbReference type="Pfam" id="PF00392">
    <property type="entry name" value="GntR"/>
    <property type="match status" value="1"/>
</dbReference>
<dbReference type="InterPro" id="IPR008920">
    <property type="entry name" value="TF_FadR/GntR_C"/>
</dbReference>
<dbReference type="PRINTS" id="PR00035">
    <property type="entry name" value="HTHGNTR"/>
</dbReference>
<dbReference type="InterPro" id="IPR000524">
    <property type="entry name" value="Tscrpt_reg_HTH_GntR"/>
</dbReference>
<evidence type="ECO:0000256" key="1">
    <source>
        <dbReference type="ARBA" id="ARBA00023015"/>
    </source>
</evidence>
<gene>
    <name evidence="5" type="ORF">D1012_04860</name>
</gene>
<evidence type="ECO:0000259" key="4">
    <source>
        <dbReference type="PROSITE" id="PS50949"/>
    </source>
</evidence>
<accession>A0A411Z513</accession>
<dbReference type="SUPFAM" id="SSF46785">
    <property type="entry name" value="Winged helix' DNA-binding domain"/>
    <property type="match status" value="1"/>
</dbReference>
<dbReference type="GO" id="GO:0003677">
    <property type="term" value="F:DNA binding"/>
    <property type="evidence" value="ECO:0007669"/>
    <property type="project" value="UniProtKB-KW"/>
</dbReference>
<dbReference type="Proteomes" id="UP000284547">
    <property type="component" value="Unassembled WGS sequence"/>
</dbReference>
<dbReference type="InterPro" id="IPR036388">
    <property type="entry name" value="WH-like_DNA-bd_sf"/>
</dbReference>
<dbReference type="InterPro" id="IPR011711">
    <property type="entry name" value="GntR_C"/>
</dbReference>
<evidence type="ECO:0000313" key="6">
    <source>
        <dbReference type="Proteomes" id="UP000284547"/>
    </source>
</evidence>
<dbReference type="CDD" id="cd07377">
    <property type="entry name" value="WHTH_GntR"/>
    <property type="match status" value="1"/>
</dbReference>
<organism evidence="5 6">
    <name type="scientific">Pseudotabrizicola alkalilacus</name>
    <dbReference type="NCBI Taxonomy" id="2305252"/>
    <lineage>
        <taxon>Bacteria</taxon>
        <taxon>Pseudomonadati</taxon>
        <taxon>Pseudomonadota</taxon>
        <taxon>Alphaproteobacteria</taxon>
        <taxon>Rhodobacterales</taxon>
        <taxon>Paracoccaceae</taxon>
        <taxon>Pseudotabrizicola</taxon>
    </lineage>
</organism>
<dbReference type="InterPro" id="IPR036390">
    <property type="entry name" value="WH_DNA-bd_sf"/>
</dbReference>
<dbReference type="PROSITE" id="PS50949">
    <property type="entry name" value="HTH_GNTR"/>
    <property type="match status" value="1"/>
</dbReference>
<name>A0A411Z513_9RHOB</name>
<evidence type="ECO:0000256" key="3">
    <source>
        <dbReference type="ARBA" id="ARBA00023163"/>
    </source>
</evidence>
<comment type="caution">
    <text evidence="5">The sequence shown here is derived from an EMBL/GenBank/DDBJ whole genome shotgun (WGS) entry which is preliminary data.</text>
</comment>
<dbReference type="PANTHER" id="PTHR43537:SF5">
    <property type="entry name" value="UXU OPERON TRANSCRIPTIONAL REGULATOR"/>
    <property type="match status" value="1"/>
</dbReference>
<dbReference type="PANTHER" id="PTHR43537">
    <property type="entry name" value="TRANSCRIPTIONAL REGULATOR, GNTR FAMILY"/>
    <property type="match status" value="1"/>
</dbReference>
<keyword evidence="1" id="KW-0805">Transcription regulation</keyword>
<dbReference type="AlphaFoldDB" id="A0A411Z513"/>